<organism evidence="2 3">
    <name type="scientific">Bombus terrestris</name>
    <name type="common">Buff-tailed bumblebee</name>
    <name type="synonym">Apis terrestris</name>
    <dbReference type="NCBI Taxonomy" id="30195"/>
    <lineage>
        <taxon>Eukaryota</taxon>
        <taxon>Metazoa</taxon>
        <taxon>Ecdysozoa</taxon>
        <taxon>Arthropoda</taxon>
        <taxon>Hexapoda</taxon>
        <taxon>Insecta</taxon>
        <taxon>Pterygota</taxon>
        <taxon>Neoptera</taxon>
        <taxon>Endopterygota</taxon>
        <taxon>Hymenoptera</taxon>
        <taxon>Apocrita</taxon>
        <taxon>Aculeata</taxon>
        <taxon>Apoidea</taxon>
        <taxon>Anthophila</taxon>
        <taxon>Apidae</taxon>
        <taxon>Bombus</taxon>
        <taxon>Bombus</taxon>
    </lineage>
</organism>
<dbReference type="RefSeq" id="XP_048270346.1">
    <property type="nucleotide sequence ID" value="XM_048414389.1"/>
</dbReference>
<dbReference type="KEGG" id="bter:100650993"/>
<feature type="region of interest" description="Disordered" evidence="1">
    <location>
        <begin position="1"/>
        <end position="39"/>
    </location>
</feature>
<evidence type="ECO:0000256" key="1">
    <source>
        <dbReference type="SAM" id="MobiDB-lite"/>
    </source>
</evidence>
<evidence type="ECO:0000313" key="3">
    <source>
        <dbReference type="RefSeq" id="XP_048270346.1"/>
    </source>
</evidence>
<dbReference type="OrthoDB" id="7576307at2759"/>
<sequence length="83" mass="9724">MCRISKFKHESTTPATDPIPREKSATEAKKQIQKQESYKLNENALVHKIHPNDRPLRNNVPEREKCAELDDILAKWNVYKPKK</sequence>
<accession>A0A9C6WFA7</accession>
<protein>
    <submittedName>
        <fullName evidence="3">Uncharacterized protein LOC100650993</fullName>
    </submittedName>
</protein>
<dbReference type="AlphaFoldDB" id="A0A9C6WFA7"/>
<feature type="compositionally biased region" description="Basic and acidic residues" evidence="1">
    <location>
        <begin position="19"/>
        <end position="30"/>
    </location>
</feature>
<keyword evidence="2" id="KW-1185">Reference proteome</keyword>
<dbReference type="Proteomes" id="UP000835206">
    <property type="component" value="Chromosome 1"/>
</dbReference>
<name>A0A9C6WFA7_BOMTE</name>
<reference evidence="3" key="1">
    <citation type="submission" date="2025-08" db="UniProtKB">
        <authorList>
            <consortium name="RefSeq"/>
        </authorList>
    </citation>
    <scope>IDENTIFICATION</scope>
</reference>
<gene>
    <name evidence="3" type="primary">LOC100650993</name>
</gene>
<evidence type="ECO:0000313" key="2">
    <source>
        <dbReference type="Proteomes" id="UP000835206"/>
    </source>
</evidence>
<proteinExistence type="predicted"/>
<dbReference type="GeneID" id="100650993"/>